<feature type="compositionally biased region" description="Gly residues" evidence="3">
    <location>
        <begin position="637"/>
        <end position="646"/>
    </location>
</feature>
<feature type="region of interest" description="Disordered" evidence="3">
    <location>
        <begin position="384"/>
        <end position="650"/>
    </location>
</feature>
<keyword evidence="7" id="KW-1185">Reference proteome</keyword>
<dbReference type="CDD" id="cd00160">
    <property type="entry name" value="RhoGEF"/>
    <property type="match status" value="1"/>
</dbReference>
<feature type="compositionally biased region" description="Basic and acidic residues" evidence="3">
    <location>
        <begin position="421"/>
        <end position="431"/>
    </location>
</feature>
<feature type="compositionally biased region" description="Polar residues" evidence="3">
    <location>
        <begin position="1003"/>
        <end position="1019"/>
    </location>
</feature>
<feature type="region of interest" description="Disordered" evidence="3">
    <location>
        <begin position="1261"/>
        <end position="1308"/>
    </location>
</feature>
<dbReference type="InterPro" id="IPR051480">
    <property type="entry name" value="Endocytic_GEF_Adapter"/>
</dbReference>
<dbReference type="GO" id="GO:0031097">
    <property type="term" value="C:medial cortex"/>
    <property type="evidence" value="ECO:0007669"/>
    <property type="project" value="UniProtKB-ARBA"/>
</dbReference>
<reference evidence="6" key="3">
    <citation type="submission" date="2021-02" db="UniProtKB">
        <authorList>
            <consortium name="EnsemblMetazoa"/>
        </authorList>
    </citation>
    <scope>IDENTIFICATION</scope>
    <source>
        <strain evidence="6">USDA</strain>
    </source>
</reference>
<dbReference type="VEuPathDB" id="VectorBase:PHUM321600"/>
<proteinExistence type="predicted"/>
<feature type="compositionally biased region" description="Low complexity" evidence="3">
    <location>
        <begin position="530"/>
        <end position="545"/>
    </location>
</feature>
<gene>
    <name evidence="6" type="primary">8236115</name>
    <name evidence="5" type="ORF">Phum_PHUM321600</name>
</gene>
<reference evidence="5" key="1">
    <citation type="submission" date="2007-04" db="EMBL/GenBank/DDBJ databases">
        <title>Annotation of Pediculus humanus corporis strain USDA.</title>
        <authorList>
            <person name="Kirkness E."/>
            <person name="Hannick L."/>
            <person name="Hass B."/>
            <person name="Bruggner R."/>
            <person name="Lawson D."/>
            <person name="Bidwell S."/>
            <person name="Joardar V."/>
            <person name="Caler E."/>
            <person name="Walenz B."/>
            <person name="Inman J."/>
            <person name="Schobel S."/>
            <person name="Galinsky K."/>
            <person name="Amedeo P."/>
            <person name="Strausberg R."/>
        </authorList>
    </citation>
    <scope>NUCLEOTIDE SEQUENCE</scope>
    <source>
        <strain evidence="5">USDA</strain>
    </source>
</reference>
<dbReference type="OrthoDB" id="2015333at2759"/>
<dbReference type="PANTHER" id="PTHR46006:SF5">
    <property type="entry name" value="DH DOMAIN-CONTAINING PROTEIN"/>
    <property type="match status" value="1"/>
</dbReference>
<feature type="region of interest" description="Disordered" evidence="3">
    <location>
        <begin position="979"/>
        <end position="1048"/>
    </location>
</feature>
<reference evidence="5" key="2">
    <citation type="submission" date="2007-04" db="EMBL/GenBank/DDBJ databases">
        <title>The genome of the human body louse.</title>
        <authorList>
            <consortium name="The Human Body Louse Genome Consortium"/>
            <person name="Kirkness E."/>
            <person name="Walenz B."/>
            <person name="Hass B."/>
            <person name="Bruggner R."/>
            <person name="Strausberg R."/>
        </authorList>
    </citation>
    <scope>NUCLEOTIDE SEQUENCE</scope>
    <source>
        <strain evidence="5">USDA</strain>
    </source>
</reference>
<evidence type="ECO:0000256" key="2">
    <source>
        <dbReference type="ARBA" id="ARBA00022490"/>
    </source>
</evidence>
<dbReference type="Proteomes" id="UP000009046">
    <property type="component" value="Unassembled WGS sequence"/>
</dbReference>
<evidence type="ECO:0000256" key="3">
    <source>
        <dbReference type="SAM" id="MobiDB-lite"/>
    </source>
</evidence>
<feature type="region of interest" description="Disordered" evidence="3">
    <location>
        <begin position="1"/>
        <end position="38"/>
    </location>
</feature>
<dbReference type="InParanoid" id="E0VMY4"/>
<feature type="compositionally biased region" description="Acidic residues" evidence="3">
    <location>
        <begin position="1091"/>
        <end position="1112"/>
    </location>
</feature>
<comment type="subcellular location">
    <subcellularLocation>
        <location evidence="1">Cytoplasm</location>
    </subcellularLocation>
</comment>
<dbReference type="OMA" id="KLECEYE"/>
<keyword evidence="2" id="KW-0963">Cytoplasm</keyword>
<feature type="compositionally biased region" description="Polar residues" evidence="3">
    <location>
        <begin position="479"/>
        <end position="495"/>
    </location>
</feature>
<feature type="compositionally biased region" description="Basic and acidic residues" evidence="3">
    <location>
        <begin position="744"/>
        <end position="766"/>
    </location>
</feature>
<dbReference type="FunFam" id="1.20.900.10:FF:000038">
    <property type="entry name" value="Myosin-M heavy chain"/>
    <property type="match status" value="1"/>
</dbReference>
<evidence type="ECO:0000313" key="7">
    <source>
        <dbReference type="Proteomes" id="UP000009046"/>
    </source>
</evidence>
<dbReference type="SUPFAM" id="SSF48065">
    <property type="entry name" value="DBL homology domain (DH-domain)"/>
    <property type="match status" value="1"/>
</dbReference>
<dbReference type="EMBL" id="DS235328">
    <property type="protein sequence ID" value="EEB14740.1"/>
    <property type="molecule type" value="Genomic_DNA"/>
</dbReference>
<dbReference type="GeneID" id="8236115"/>
<dbReference type="KEGG" id="phu:Phum_PHUM321600"/>
<dbReference type="EMBL" id="AAZO01003732">
    <property type="status" value="NOT_ANNOTATED_CDS"/>
    <property type="molecule type" value="Genomic_DNA"/>
</dbReference>
<dbReference type="eggNOG" id="KOG4305">
    <property type="taxonomic scope" value="Eukaryota"/>
</dbReference>
<dbReference type="SMART" id="SM00325">
    <property type="entry name" value="RhoGEF"/>
    <property type="match status" value="1"/>
</dbReference>
<sequence length="1752" mass="196524">MEVNQNRSRKNGKEKQRTIGKSSGKITGSKSSSGIESSNFMVHPDYLQKYGTLSNGVLTKSIKYAETWLYGTVGVRGAPTPRPSLFIYPGVVPPPSRGLNDNYQSSSNGVYFSDPLKSVSPVRYRGFSQPSFPNSLDKSRTGDKNDFKIYEFSNGGSSSSSSSSGNNGVLEPVTYAGKKIKTGGHTISKGSCLKDSVSVRGKKTSSSILGVSDPYNVMRKNRLGSSVDNAESVTLGTYKLSQSKRPNSIESYPLLQKRESPIETHKSKSSGKEMKYWRNEKEDRTKPEEEVVGRRKSILECEVDVYELNKSESKDYSNDSSDEFGINASEIDSSKLTIMRPKLNKTEFIRVSSKKTESKEFSNENSNKADIVCNGQRFQISKREMRESLNDSDDSGVVAIDKKTGDDAALSPQRPPRRQKEKPIILKETNLKHTKSRSKSSPNLSIKSILKKPPGNGDDSSIFEGSIIDHNDSPPIQLESDNNLWKNSMPQLNLINNNNNNSSSSNNNNNSNNNNKNQSQNTLKKKKQVQFKVNNSFENLNDNNNHSVSGLRRSYSDRRSTPPTINSKNDDNNNSTTTSRSSSSSVQFTDTMALRTRGTRSDTRGIFTDKSNANQKNIKFEKIVKSKNPGETMVSSNGGGGGGGGEVKSKQKLSGNLITYEEFSKLIDNSESDRQKSSPSKTTNGNSKVRLKPNAVGVKTKAPAPSPPSRKIPMKKVDKNSGTISVKVSVKESCHDSPNANVDANKKETRESVESEKSCFETNTTEEKNEKTTLKLNSNLIKNTESMGKNVESKKPSITIHPKNVINEIEKEPKRKTSVIISNFHPLDSNKVTINVTTEPCDKEISSSTCTIIETGSNSTVIPVLSTDNKTTLIVGDTCSTILKMNDDETKTTTTTTTTTAPDKFLNNSNKKQLEMLDPVEAVRMNLIPHVCGKTDRDVSNNNNDNNDKQINEQTSNNQKDLKQTLKLFVDSQECEKTQELSKSSCQDERNVRNGVVAKSKDSSATTSRNNSLEKNSSANTSRNNSFKNNQNKKLKSNNESENNVISPPVVTKSKIYITETEDTMEQEKNKLECEYEVQNDIKENKKKENDNDDDDDDGDACECDHDDDDEENIYETIKEEPIYDKIGSNLDDEAFPSRLPPLAPFPVFDSAAETPQSQSTAKSIFEGASKYDILSYLVDAKERVQGDSYFNGSTISGDDSVDCKRLTYDKNDKGYSDRDNNISPDLSEFGKISYAKFISSETDSEMDLSINRYSQISNSSDDNVNSVLGTPEKMPPLKFHKKSSAEVERNDSGVGSEASHTSRSKWQTYSSIKEDPRNLCDDCDQIVEAKVTESGAMYIPLVCRKCAKKRSERKEIIQEIVETEEKYGRDLKIILEEFYTPMLVAGLLTPEQLSAIFLNTEELLENSKILIERLRDTLEIAMEQGDEDFLTVNVGKLFLEAGPMLHAFERYCIRQGGAAMLLTNLEKEKELLRIFLRVSQMENTVLRRMNLNSFLMVPVQRVTKYPLLLARLYKVTPVQQENRETLKEAQHKIELHLEHMNSEAKDVSATKVWRRFSTATISGRKVATESEIMNIKLRKMAVDVLEWNHEEVRFVLEGKLLYTQPNDNNWKRGKTIKLAPVFVLLVTLGKPNSKYKMDPTDEDLIFPVKTGIREATLLLVKEKCNRYTLIREPLYLDKIIVCCETDIDESFEVQELVTKDSFIFKAEDCERTKEWYKQLQYHAQILGMWRKRRNALANIMINGMMARAQTS</sequence>
<evidence type="ECO:0000313" key="5">
    <source>
        <dbReference type="EMBL" id="EEB14740.1"/>
    </source>
</evidence>
<dbReference type="GO" id="GO:0035025">
    <property type="term" value="P:positive regulation of Rho protein signal transduction"/>
    <property type="evidence" value="ECO:0007669"/>
    <property type="project" value="TreeGrafter"/>
</dbReference>
<feature type="compositionally biased region" description="Polar residues" evidence="3">
    <location>
        <begin position="1299"/>
        <end position="1308"/>
    </location>
</feature>
<evidence type="ECO:0000313" key="6">
    <source>
        <dbReference type="EnsemblMetazoa" id="PHUM321600-PA"/>
    </source>
</evidence>
<organism>
    <name type="scientific">Pediculus humanus subsp. corporis</name>
    <name type="common">Body louse</name>
    <dbReference type="NCBI Taxonomy" id="121224"/>
    <lineage>
        <taxon>Eukaryota</taxon>
        <taxon>Metazoa</taxon>
        <taxon>Ecdysozoa</taxon>
        <taxon>Arthropoda</taxon>
        <taxon>Hexapoda</taxon>
        <taxon>Insecta</taxon>
        <taxon>Pterygota</taxon>
        <taxon>Neoptera</taxon>
        <taxon>Paraneoptera</taxon>
        <taxon>Psocodea</taxon>
        <taxon>Troctomorpha</taxon>
        <taxon>Phthiraptera</taxon>
        <taxon>Anoplura</taxon>
        <taxon>Pediculidae</taxon>
        <taxon>Pediculus</taxon>
    </lineage>
</organism>
<dbReference type="PANTHER" id="PTHR46006">
    <property type="entry name" value="RHO GUANINE NUCLEOTIDE EXCHANGE FACTOR AT 64C, ISOFORM A"/>
    <property type="match status" value="1"/>
</dbReference>
<feature type="compositionally biased region" description="Low complexity" evidence="3">
    <location>
        <begin position="19"/>
        <end position="38"/>
    </location>
</feature>
<dbReference type="CTD" id="8236115"/>
<feature type="compositionally biased region" description="Polar residues" evidence="3">
    <location>
        <begin position="677"/>
        <end position="687"/>
    </location>
</feature>
<dbReference type="GO" id="GO:0005085">
    <property type="term" value="F:guanyl-nucleotide exchange factor activity"/>
    <property type="evidence" value="ECO:0007669"/>
    <property type="project" value="InterPro"/>
</dbReference>
<feature type="compositionally biased region" description="Low complexity" evidence="3">
    <location>
        <begin position="496"/>
        <end position="521"/>
    </location>
</feature>
<feature type="region of interest" description="Disordered" evidence="3">
    <location>
        <begin position="1083"/>
        <end position="1112"/>
    </location>
</feature>
<evidence type="ECO:0000256" key="1">
    <source>
        <dbReference type="ARBA" id="ARBA00004496"/>
    </source>
</evidence>
<dbReference type="EnsemblMetazoa" id="PHUM321600-RA">
    <property type="protein sequence ID" value="PHUM321600-PA"/>
    <property type="gene ID" value="PHUM321600"/>
</dbReference>
<feature type="region of interest" description="Disordered" evidence="3">
    <location>
        <begin position="668"/>
        <end position="766"/>
    </location>
</feature>
<evidence type="ECO:0000259" key="4">
    <source>
        <dbReference type="PROSITE" id="PS50010"/>
    </source>
</evidence>
<dbReference type="PROSITE" id="PS50010">
    <property type="entry name" value="DH_2"/>
    <property type="match status" value="1"/>
</dbReference>
<dbReference type="Pfam" id="PF00621">
    <property type="entry name" value="RhoGEF"/>
    <property type="match status" value="1"/>
</dbReference>
<feature type="compositionally biased region" description="Low complexity" evidence="3">
    <location>
        <begin position="1020"/>
        <end position="1030"/>
    </location>
</feature>
<dbReference type="InterPro" id="IPR000219">
    <property type="entry name" value="DH_dom"/>
</dbReference>
<dbReference type="RefSeq" id="XP_002427478.1">
    <property type="nucleotide sequence ID" value="XM_002427433.1"/>
</dbReference>
<name>E0VMY4_PEDHC</name>
<dbReference type="Gene3D" id="1.20.900.10">
    <property type="entry name" value="Dbl homology (DH) domain"/>
    <property type="match status" value="1"/>
</dbReference>
<feature type="domain" description="DH" evidence="4">
    <location>
        <begin position="1353"/>
        <end position="1544"/>
    </location>
</feature>
<feature type="region of interest" description="Disordered" evidence="3">
    <location>
        <begin position="259"/>
        <end position="288"/>
    </location>
</feature>
<feature type="compositionally biased region" description="Basic and acidic residues" evidence="3">
    <location>
        <begin position="979"/>
        <end position="992"/>
    </location>
</feature>
<dbReference type="HOGENOM" id="CLU_002877_0_0_1"/>
<dbReference type="STRING" id="121224.E0VMY4"/>
<feature type="region of interest" description="Disordered" evidence="3">
    <location>
        <begin position="933"/>
        <end position="960"/>
    </location>
</feature>
<feature type="compositionally biased region" description="Low complexity" evidence="3">
    <location>
        <begin position="572"/>
        <end position="591"/>
    </location>
</feature>
<dbReference type="InterPro" id="IPR035899">
    <property type="entry name" value="DBL_dom_sf"/>
</dbReference>
<protein>
    <submittedName>
        <fullName evidence="5">Rho/RAC guanine nucleotide exchange factor, putative</fullName>
    </submittedName>
</protein>
<accession>E0VMY4</accession>